<name>A0A1Z4M2A8_9CYAN</name>
<protein>
    <submittedName>
        <fullName evidence="1">Uncharacterized protein</fullName>
    </submittedName>
</protein>
<dbReference type="AlphaFoldDB" id="A0A1Z4M2A8"/>
<accession>A0A1Z4M2A8</accession>
<sequence>MIFTMDSFFSSLYALLSYYDGHRGFSQIMLNSFEWGIVNETKLFND</sequence>
<evidence type="ECO:0000313" key="2">
    <source>
        <dbReference type="Proteomes" id="UP000218418"/>
    </source>
</evidence>
<evidence type="ECO:0000313" key="1">
    <source>
        <dbReference type="EMBL" id="BAY87541.1"/>
    </source>
</evidence>
<dbReference type="Proteomes" id="UP000218418">
    <property type="component" value="Chromosome"/>
</dbReference>
<dbReference type="EMBL" id="AP018227">
    <property type="protein sequence ID" value="BAY87541.1"/>
    <property type="molecule type" value="Genomic_DNA"/>
</dbReference>
<proteinExistence type="predicted"/>
<gene>
    <name evidence="1" type="ORF">NIES267_70650</name>
</gene>
<organism evidence="1 2">
    <name type="scientific">Calothrix parasitica NIES-267</name>
    <dbReference type="NCBI Taxonomy" id="1973488"/>
    <lineage>
        <taxon>Bacteria</taxon>
        <taxon>Bacillati</taxon>
        <taxon>Cyanobacteriota</taxon>
        <taxon>Cyanophyceae</taxon>
        <taxon>Nostocales</taxon>
        <taxon>Calotrichaceae</taxon>
        <taxon>Calothrix</taxon>
    </lineage>
</organism>
<reference evidence="1 2" key="1">
    <citation type="submission" date="2017-06" db="EMBL/GenBank/DDBJ databases">
        <title>Genome sequencing of cyanobaciteial culture collection at National Institute for Environmental Studies (NIES).</title>
        <authorList>
            <person name="Hirose Y."/>
            <person name="Shimura Y."/>
            <person name="Fujisawa T."/>
            <person name="Nakamura Y."/>
            <person name="Kawachi M."/>
        </authorList>
    </citation>
    <scope>NUCLEOTIDE SEQUENCE [LARGE SCALE GENOMIC DNA]</scope>
    <source>
        <strain evidence="1 2">NIES-267</strain>
    </source>
</reference>
<keyword evidence="2" id="KW-1185">Reference proteome</keyword>